<dbReference type="GO" id="GO:0004497">
    <property type="term" value="F:monooxygenase activity"/>
    <property type="evidence" value="ECO:0007669"/>
    <property type="project" value="InterPro"/>
</dbReference>
<keyword evidence="6" id="KW-0472">Membrane</keyword>
<dbReference type="Pfam" id="PF00067">
    <property type="entry name" value="p450"/>
    <property type="match status" value="1"/>
</dbReference>
<proteinExistence type="inferred from homology"/>
<dbReference type="Proteomes" id="UP000054270">
    <property type="component" value="Unassembled WGS sequence"/>
</dbReference>
<dbReference type="PRINTS" id="PR00463">
    <property type="entry name" value="EP450I"/>
</dbReference>
<feature type="binding site" description="axial binding residue" evidence="5">
    <location>
        <position position="254"/>
    </location>
    <ligand>
        <name>heme</name>
        <dbReference type="ChEBI" id="CHEBI:30413"/>
    </ligand>
    <ligandPart>
        <name>Fe</name>
        <dbReference type="ChEBI" id="CHEBI:18248"/>
    </ligandPart>
</feature>
<evidence type="ECO:0000313" key="7">
    <source>
        <dbReference type="EMBL" id="KJA20457.1"/>
    </source>
</evidence>
<keyword evidence="2 5" id="KW-0349">Heme</keyword>
<dbReference type="GO" id="GO:0016705">
    <property type="term" value="F:oxidoreductase activity, acting on paired donors, with incorporation or reduction of molecular oxygen"/>
    <property type="evidence" value="ECO:0007669"/>
    <property type="project" value="InterPro"/>
</dbReference>
<evidence type="ECO:0000313" key="8">
    <source>
        <dbReference type="Proteomes" id="UP000054270"/>
    </source>
</evidence>
<dbReference type="PANTHER" id="PTHR24304:SF2">
    <property type="entry name" value="24-HYDROXYCHOLESTEROL 7-ALPHA-HYDROXYLASE"/>
    <property type="match status" value="1"/>
</dbReference>
<dbReference type="OrthoDB" id="1055148at2759"/>
<dbReference type="CDD" id="cd00302">
    <property type="entry name" value="cytochrome_P450"/>
    <property type="match status" value="1"/>
</dbReference>
<evidence type="ECO:0000256" key="3">
    <source>
        <dbReference type="ARBA" id="ARBA00022723"/>
    </source>
</evidence>
<dbReference type="SUPFAM" id="SSF48264">
    <property type="entry name" value="Cytochrome P450"/>
    <property type="match status" value="1"/>
</dbReference>
<keyword evidence="6" id="KW-1133">Transmembrane helix</keyword>
<dbReference type="EMBL" id="KN817567">
    <property type="protein sequence ID" value="KJA20457.1"/>
    <property type="molecule type" value="Genomic_DNA"/>
</dbReference>
<dbReference type="InterPro" id="IPR002401">
    <property type="entry name" value="Cyt_P450_E_grp-I"/>
</dbReference>
<dbReference type="InterPro" id="IPR001128">
    <property type="entry name" value="Cyt_P450"/>
</dbReference>
<gene>
    <name evidence="7" type="ORF">HYPSUDRAFT_43150</name>
</gene>
<evidence type="ECO:0008006" key="9">
    <source>
        <dbReference type="Google" id="ProtNLM"/>
    </source>
</evidence>
<keyword evidence="3 5" id="KW-0479">Metal-binding</keyword>
<keyword evidence="6" id="KW-0812">Transmembrane</keyword>
<name>A0A0D2L179_HYPSF</name>
<dbReference type="InterPro" id="IPR050529">
    <property type="entry name" value="CYP450_sterol_14alpha_dmase"/>
</dbReference>
<dbReference type="STRING" id="945553.A0A0D2L179"/>
<evidence type="ECO:0000256" key="5">
    <source>
        <dbReference type="PIRSR" id="PIRSR602401-1"/>
    </source>
</evidence>
<organism evidence="7 8">
    <name type="scientific">Hypholoma sublateritium (strain FD-334 SS-4)</name>
    <dbReference type="NCBI Taxonomy" id="945553"/>
    <lineage>
        <taxon>Eukaryota</taxon>
        <taxon>Fungi</taxon>
        <taxon>Dikarya</taxon>
        <taxon>Basidiomycota</taxon>
        <taxon>Agaricomycotina</taxon>
        <taxon>Agaricomycetes</taxon>
        <taxon>Agaricomycetidae</taxon>
        <taxon>Agaricales</taxon>
        <taxon>Agaricineae</taxon>
        <taxon>Strophariaceae</taxon>
        <taxon>Hypholoma</taxon>
    </lineage>
</organism>
<dbReference type="InterPro" id="IPR036396">
    <property type="entry name" value="Cyt_P450_sf"/>
</dbReference>
<accession>A0A0D2L179</accession>
<evidence type="ECO:0000256" key="4">
    <source>
        <dbReference type="ARBA" id="ARBA00023004"/>
    </source>
</evidence>
<dbReference type="GO" id="GO:0020037">
    <property type="term" value="F:heme binding"/>
    <property type="evidence" value="ECO:0007669"/>
    <property type="project" value="InterPro"/>
</dbReference>
<comment type="similarity">
    <text evidence="1">Belongs to the cytochrome P450 family.</text>
</comment>
<keyword evidence="8" id="KW-1185">Reference proteome</keyword>
<sequence length="316" mass="35705">MTVRMASCDELARDTKEIEKIQELYWVLEKSATPTALLLPWFPGRAKKAKKVATRELYMKFNHYVDLRREAKVPTTDAIDIMIGQGQSNADIIQFILGVIFAGVINTGIQSCWALLFLATNPEWRLKVKAEVDSMIEKHTNTTSGEPLHKRLASVPASVWEDEMPVMDLVIRETLRVIFTSTLLRRNVVEDITVSGGVIKQGDFIAYNVTDAHRNPDIYTDADQFDPGRFLPGREEDKKSTFAFLGWGVGRHPCTGMKIAKLEIKLIVAVILAAYEFDVVDSAGRPSKNLPEHDRNDIHQARPVGEHVYLKFKRVI</sequence>
<dbReference type="AlphaFoldDB" id="A0A0D2L179"/>
<keyword evidence="4 5" id="KW-0408">Iron</keyword>
<evidence type="ECO:0000256" key="2">
    <source>
        <dbReference type="ARBA" id="ARBA00022617"/>
    </source>
</evidence>
<dbReference type="GO" id="GO:0005506">
    <property type="term" value="F:iron ion binding"/>
    <property type="evidence" value="ECO:0007669"/>
    <property type="project" value="InterPro"/>
</dbReference>
<feature type="non-terminal residue" evidence="7">
    <location>
        <position position="316"/>
    </location>
</feature>
<dbReference type="PANTHER" id="PTHR24304">
    <property type="entry name" value="CYTOCHROME P450 FAMILY 7"/>
    <property type="match status" value="1"/>
</dbReference>
<feature type="transmembrane region" description="Helical" evidence="6">
    <location>
        <begin position="92"/>
        <end position="119"/>
    </location>
</feature>
<evidence type="ECO:0000256" key="1">
    <source>
        <dbReference type="ARBA" id="ARBA00010617"/>
    </source>
</evidence>
<protein>
    <recommendedName>
        <fullName evidence="9">Cytochrome P450</fullName>
    </recommendedName>
</protein>
<dbReference type="OMA" id="HALILPW"/>
<evidence type="ECO:0000256" key="6">
    <source>
        <dbReference type="SAM" id="Phobius"/>
    </source>
</evidence>
<reference evidence="8" key="1">
    <citation type="submission" date="2014-04" db="EMBL/GenBank/DDBJ databases">
        <title>Evolutionary Origins and Diversification of the Mycorrhizal Mutualists.</title>
        <authorList>
            <consortium name="DOE Joint Genome Institute"/>
            <consortium name="Mycorrhizal Genomics Consortium"/>
            <person name="Kohler A."/>
            <person name="Kuo A."/>
            <person name="Nagy L.G."/>
            <person name="Floudas D."/>
            <person name="Copeland A."/>
            <person name="Barry K.W."/>
            <person name="Cichocki N."/>
            <person name="Veneault-Fourrey C."/>
            <person name="LaButti K."/>
            <person name="Lindquist E.A."/>
            <person name="Lipzen A."/>
            <person name="Lundell T."/>
            <person name="Morin E."/>
            <person name="Murat C."/>
            <person name="Riley R."/>
            <person name="Ohm R."/>
            <person name="Sun H."/>
            <person name="Tunlid A."/>
            <person name="Henrissat B."/>
            <person name="Grigoriev I.V."/>
            <person name="Hibbett D.S."/>
            <person name="Martin F."/>
        </authorList>
    </citation>
    <scope>NUCLEOTIDE SEQUENCE [LARGE SCALE GENOMIC DNA]</scope>
    <source>
        <strain evidence="8">FD-334 SS-4</strain>
    </source>
</reference>
<dbReference type="Gene3D" id="1.10.630.10">
    <property type="entry name" value="Cytochrome P450"/>
    <property type="match status" value="1"/>
</dbReference>
<comment type="cofactor">
    <cofactor evidence="5">
        <name>heme</name>
        <dbReference type="ChEBI" id="CHEBI:30413"/>
    </cofactor>
</comment>